<accession>A0A417ZBQ0</accession>
<dbReference type="RefSeq" id="WP_118912260.1">
    <property type="nucleotide sequence ID" value="NZ_CBCRVH010000001.1"/>
</dbReference>
<dbReference type="AlphaFoldDB" id="A0A417ZBQ0"/>
<keyword evidence="1" id="KW-1133">Transmembrane helix</keyword>
<comment type="caution">
    <text evidence="2">The sequence shown here is derived from an EMBL/GenBank/DDBJ whole genome shotgun (WGS) entry which is preliminary data.</text>
</comment>
<keyword evidence="1" id="KW-0472">Membrane</keyword>
<name>A0A417ZBQ0_9MICO</name>
<feature type="transmembrane region" description="Helical" evidence="1">
    <location>
        <begin position="43"/>
        <end position="65"/>
    </location>
</feature>
<keyword evidence="1" id="KW-0812">Transmembrane</keyword>
<dbReference type="Proteomes" id="UP000285376">
    <property type="component" value="Unassembled WGS sequence"/>
</dbReference>
<gene>
    <name evidence="2" type="ORF">D1832_01290</name>
</gene>
<organism evidence="2 3">
    <name type="scientific">Dermacoccus abyssi</name>
    <dbReference type="NCBI Taxonomy" id="322596"/>
    <lineage>
        <taxon>Bacteria</taxon>
        <taxon>Bacillati</taxon>
        <taxon>Actinomycetota</taxon>
        <taxon>Actinomycetes</taxon>
        <taxon>Micrococcales</taxon>
        <taxon>Dermacoccaceae</taxon>
        <taxon>Dermacoccus</taxon>
    </lineage>
</organism>
<feature type="transmembrane region" description="Helical" evidence="1">
    <location>
        <begin position="134"/>
        <end position="155"/>
    </location>
</feature>
<evidence type="ECO:0000313" key="3">
    <source>
        <dbReference type="Proteomes" id="UP000285376"/>
    </source>
</evidence>
<sequence length="166" mass="17723">MTSLRESHALRTWALVLVLVVLAAAGGERLVDTLADDEETVAWAHGARLASSAVTLVVSLVALALMGRGHHRRMATLRPAAPTPTKLLGSARDEEDEEEQAQMLVETFPLTTCLLVLALAVAVFVATYPEEPAFVRVLASTGALITFLWLLGAVASRVRAGRALRS</sequence>
<evidence type="ECO:0000313" key="2">
    <source>
        <dbReference type="EMBL" id="RHW48096.1"/>
    </source>
</evidence>
<evidence type="ECO:0000256" key="1">
    <source>
        <dbReference type="SAM" id="Phobius"/>
    </source>
</evidence>
<proteinExistence type="predicted"/>
<reference evidence="2 3" key="1">
    <citation type="submission" date="2018-08" db="EMBL/GenBank/DDBJ databases">
        <title>Whole genome sequence analysis of Dermacoccus abyssi bacteria isolated from Deep Mariana trench Micromonospora spp reveals genes involved in the environmental adaptation and production of secondary metabolites.</title>
        <authorList>
            <person name="Abdel-Mageed W.M."/>
            <person name="Lehri B."/>
            <person name="Nouioui I."/>
            <person name="Goodfellow I."/>
            <person name="Jaspars M."/>
            <person name="Karlyshev A."/>
        </authorList>
    </citation>
    <scope>NUCLEOTIDE SEQUENCE [LARGE SCALE GENOMIC DNA]</scope>
    <source>
        <strain evidence="2 3">MT1.1</strain>
    </source>
</reference>
<feature type="transmembrane region" description="Helical" evidence="1">
    <location>
        <begin position="108"/>
        <end position="128"/>
    </location>
</feature>
<dbReference type="EMBL" id="QWLM01000001">
    <property type="protein sequence ID" value="RHW48096.1"/>
    <property type="molecule type" value="Genomic_DNA"/>
</dbReference>
<protein>
    <submittedName>
        <fullName evidence="2">Uncharacterized protein</fullName>
    </submittedName>
</protein>